<dbReference type="NCBIfam" id="TIGR01877">
    <property type="entry name" value="cas_cas6"/>
    <property type="match status" value="1"/>
</dbReference>
<comment type="caution">
    <text evidence="3">The sequence shown here is derived from an EMBL/GenBank/DDBJ whole genome shotgun (WGS) entry which is preliminary data.</text>
</comment>
<dbReference type="PANTHER" id="PTHR36984">
    <property type="entry name" value="CRISPR-ASSOCIATED ENDORIBONUCLEASE CAS6 1"/>
    <property type="match status" value="1"/>
</dbReference>
<dbReference type="PANTHER" id="PTHR36984:SF3">
    <property type="entry name" value="CRISPR-ASSOCIATED ENDORIBONUCLEASE CAS6"/>
    <property type="match status" value="1"/>
</dbReference>
<evidence type="ECO:0000259" key="2">
    <source>
        <dbReference type="Pfam" id="PF01881"/>
    </source>
</evidence>
<dbReference type="AlphaFoldDB" id="A0A4S2BP72"/>
<protein>
    <submittedName>
        <fullName evidence="3">CRISPR-associated endoribonuclease Cas6</fullName>
    </submittedName>
</protein>
<keyword evidence="1" id="KW-0051">Antiviral defense</keyword>
<dbReference type="RefSeq" id="WP_135960315.1">
    <property type="nucleotide sequence ID" value="NZ_AQFR02000001.1"/>
</dbReference>
<dbReference type="InterPro" id="IPR010156">
    <property type="entry name" value="CRISPR-assoc_prot_Cas6"/>
</dbReference>
<evidence type="ECO:0000313" key="3">
    <source>
        <dbReference type="EMBL" id="TGY16889.1"/>
    </source>
</evidence>
<organism evidence="3 4">
    <name type="scientific">Lactobacillus intestinalis</name>
    <dbReference type="NCBI Taxonomy" id="151781"/>
    <lineage>
        <taxon>Bacteria</taxon>
        <taxon>Bacillati</taxon>
        <taxon>Bacillota</taxon>
        <taxon>Bacilli</taxon>
        <taxon>Lactobacillales</taxon>
        <taxon>Lactobacillaceae</taxon>
        <taxon>Lactobacillus</taxon>
    </lineage>
</organism>
<dbReference type="Gene3D" id="3.30.70.1900">
    <property type="match status" value="1"/>
</dbReference>
<sequence>MRFGIPIYLHSKNPSEKTEIKIDIDYDAYVLSLIKTGLSAENPSLFKELFEKPTQKCYATSVFFPNATFTKDSIILNREGEMKLYFSTANTNIGINFYNAFIYLNHLDVSTLPFGHEYLADVKKLYTIELPKITQNRAIFKTMSPIVVRDNNGRFISCPTNTTEQEIIKFNEALRRNTFNKLKDSPMLASTVEELRFKPLKMRKTVRKSFGLNIECTKGIFELEGNPTLLNYIHSSGLGEKTGSFSGMISLI</sequence>
<dbReference type="InterPro" id="IPR049435">
    <property type="entry name" value="Cas_Cas6_C"/>
</dbReference>
<reference evidence="3 4" key="1">
    <citation type="submission" date="2019-04" db="EMBL/GenBank/DDBJ databases">
        <title>Microbes associate with the intestines of laboratory mice.</title>
        <authorList>
            <person name="Navarre W."/>
            <person name="Wong E."/>
            <person name="Huang K."/>
            <person name="Tropini C."/>
            <person name="Ng K."/>
            <person name="Yu B."/>
        </authorList>
    </citation>
    <scope>NUCLEOTIDE SEQUENCE [LARGE SCALE GENOMIC DNA]</scope>
    <source>
        <strain evidence="3 4">NM61_E11</strain>
    </source>
</reference>
<gene>
    <name evidence="3" type="primary">cas6</name>
    <name evidence="3" type="ORF">E5351_02540</name>
</gene>
<dbReference type="Proteomes" id="UP000309117">
    <property type="component" value="Unassembled WGS sequence"/>
</dbReference>
<dbReference type="GO" id="GO:0051607">
    <property type="term" value="P:defense response to virus"/>
    <property type="evidence" value="ECO:0007669"/>
    <property type="project" value="UniProtKB-KW"/>
</dbReference>
<dbReference type="Pfam" id="PF01881">
    <property type="entry name" value="Cas_Cas6_C"/>
    <property type="match status" value="1"/>
</dbReference>
<evidence type="ECO:0000256" key="1">
    <source>
        <dbReference type="ARBA" id="ARBA00023118"/>
    </source>
</evidence>
<proteinExistence type="predicted"/>
<feature type="domain" description="CRISPR associated protein Cas6 C-terminal" evidence="2">
    <location>
        <begin position="130"/>
        <end position="249"/>
    </location>
</feature>
<dbReference type="CDD" id="cd21140">
    <property type="entry name" value="Cas6_I-like"/>
    <property type="match status" value="1"/>
</dbReference>
<dbReference type="Gene3D" id="3.30.70.1890">
    <property type="match status" value="1"/>
</dbReference>
<accession>A0A4S2BP72</accession>
<dbReference type="InterPro" id="IPR045747">
    <property type="entry name" value="CRISPR-assoc_prot_Cas6_N_sf"/>
</dbReference>
<name>A0A4S2BP72_9LACO</name>
<dbReference type="EMBL" id="SRYV01000003">
    <property type="protein sequence ID" value="TGY16889.1"/>
    <property type="molecule type" value="Genomic_DNA"/>
</dbReference>
<dbReference type="GO" id="GO:0016788">
    <property type="term" value="F:hydrolase activity, acting on ester bonds"/>
    <property type="evidence" value="ECO:0007669"/>
    <property type="project" value="InterPro"/>
</dbReference>
<evidence type="ECO:0000313" key="4">
    <source>
        <dbReference type="Proteomes" id="UP000309117"/>
    </source>
</evidence>